<protein>
    <submittedName>
        <fullName evidence="2">Alkyl hydroperoxide reductase AhpD</fullName>
    </submittedName>
</protein>
<dbReference type="AlphaFoldDB" id="A0A8J3N7U9"/>
<dbReference type="EMBL" id="BOMB01000001">
    <property type="protein sequence ID" value="GID09456.1"/>
    <property type="molecule type" value="Genomic_DNA"/>
</dbReference>
<dbReference type="GO" id="GO:0051920">
    <property type="term" value="F:peroxiredoxin activity"/>
    <property type="evidence" value="ECO:0007669"/>
    <property type="project" value="InterPro"/>
</dbReference>
<evidence type="ECO:0000259" key="1">
    <source>
        <dbReference type="Pfam" id="PF02627"/>
    </source>
</evidence>
<accession>A0A8J3N7U9</accession>
<evidence type="ECO:0000313" key="2">
    <source>
        <dbReference type="EMBL" id="GID09456.1"/>
    </source>
</evidence>
<feature type="domain" description="Carboxymuconolactone decarboxylase-like" evidence="1">
    <location>
        <begin position="22"/>
        <end position="84"/>
    </location>
</feature>
<sequence length="181" mass="19422">MTFLPSLPPDAVLLDLFRAYPETAGPLVDHHRALLRGPSAFTVGERELIAAYVSGLNDCAYCHGVHDATARAFGVPDGLLAALLTDPDRAPVADELRPVLAYVRVLTLTPARVTADDATAVLAAGWAESDLYQAIGICALFNLMNRLVSGTGLHADRAYFSAAAERLAADPEYRAYRENAR</sequence>
<dbReference type="RefSeq" id="WP_203654283.1">
    <property type="nucleotide sequence ID" value="NZ_BAAAZM010000010.1"/>
</dbReference>
<dbReference type="Gene3D" id="1.20.1290.10">
    <property type="entry name" value="AhpD-like"/>
    <property type="match status" value="1"/>
</dbReference>
<name>A0A8J3N7U9_9ACTN</name>
<organism evidence="2 3">
    <name type="scientific">Actinocatenispora rupis</name>
    <dbReference type="NCBI Taxonomy" id="519421"/>
    <lineage>
        <taxon>Bacteria</taxon>
        <taxon>Bacillati</taxon>
        <taxon>Actinomycetota</taxon>
        <taxon>Actinomycetes</taxon>
        <taxon>Micromonosporales</taxon>
        <taxon>Micromonosporaceae</taxon>
        <taxon>Actinocatenispora</taxon>
    </lineage>
</organism>
<dbReference type="Pfam" id="PF02627">
    <property type="entry name" value="CMD"/>
    <property type="match status" value="1"/>
</dbReference>
<gene>
    <name evidence="2" type="ORF">Aru02nite_03450</name>
</gene>
<dbReference type="NCBIfam" id="TIGR00778">
    <property type="entry name" value="ahpD_dom"/>
    <property type="match status" value="1"/>
</dbReference>
<dbReference type="Proteomes" id="UP000612808">
    <property type="component" value="Unassembled WGS sequence"/>
</dbReference>
<dbReference type="InterPro" id="IPR004675">
    <property type="entry name" value="AhpD_core"/>
</dbReference>
<dbReference type="InterPro" id="IPR029032">
    <property type="entry name" value="AhpD-like"/>
</dbReference>
<evidence type="ECO:0000313" key="3">
    <source>
        <dbReference type="Proteomes" id="UP000612808"/>
    </source>
</evidence>
<dbReference type="PANTHER" id="PTHR35446:SF2">
    <property type="entry name" value="CARBOXYMUCONOLACTONE DECARBOXYLASE-LIKE DOMAIN-CONTAINING PROTEIN"/>
    <property type="match status" value="1"/>
</dbReference>
<reference evidence="2" key="1">
    <citation type="submission" date="2021-01" db="EMBL/GenBank/DDBJ databases">
        <title>Whole genome shotgun sequence of Actinocatenispora rupis NBRC 107355.</title>
        <authorList>
            <person name="Komaki H."/>
            <person name="Tamura T."/>
        </authorList>
    </citation>
    <scope>NUCLEOTIDE SEQUENCE</scope>
    <source>
        <strain evidence="2">NBRC 107355</strain>
    </source>
</reference>
<dbReference type="InterPro" id="IPR003779">
    <property type="entry name" value="CMD-like"/>
</dbReference>
<proteinExistence type="predicted"/>
<dbReference type="SUPFAM" id="SSF69118">
    <property type="entry name" value="AhpD-like"/>
    <property type="match status" value="1"/>
</dbReference>
<dbReference type="PANTHER" id="PTHR35446">
    <property type="entry name" value="SI:CH211-175M2.5"/>
    <property type="match status" value="1"/>
</dbReference>
<comment type="caution">
    <text evidence="2">The sequence shown here is derived from an EMBL/GenBank/DDBJ whole genome shotgun (WGS) entry which is preliminary data.</text>
</comment>
<keyword evidence="3" id="KW-1185">Reference proteome</keyword>